<dbReference type="Proteomes" id="UP001140949">
    <property type="component" value="Unassembled WGS sequence"/>
</dbReference>
<proteinExistence type="predicted"/>
<accession>A0AAX6EQG9</accession>
<evidence type="ECO:0000313" key="3">
    <source>
        <dbReference type="Proteomes" id="UP001140949"/>
    </source>
</evidence>
<keyword evidence="3" id="KW-1185">Reference proteome</keyword>
<dbReference type="EMBL" id="JANAVB010034619">
    <property type="protein sequence ID" value="KAJ6806324.1"/>
    <property type="molecule type" value="Genomic_DNA"/>
</dbReference>
<sequence>MLCSCLDSVALLLVVSVSVVRASSSQIRSSSQVYLMMLYSLHGPEPEAKIEIPHDRLRIAEL</sequence>
<keyword evidence="1" id="KW-0732">Signal</keyword>
<organism evidence="2 3">
    <name type="scientific">Iris pallida</name>
    <name type="common">Sweet iris</name>
    <dbReference type="NCBI Taxonomy" id="29817"/>
    <lineage>
        <taxon>Eukaryota</taxon>
        <taxon>Viridiplantae</taxon>
        <taxon>Streptophyta</taxon>
        <taxon>Embryophyta</taxon>
        <taxon>Tracheophyta</taxon>
        <taxon>Spermatophyta</taxon>
        <taxon>Magnoliopsida</taxon>
        <taxon>Liliopsida</taxon>
        <taxon>Asparagales</taxon>
        <taxon>Iridaceae</taxon>
        <taxon>Iridoideae</taxon>
        <taxon>Irideae</taxon>
        <taxon>Iris</taxon>
    </lineage>
</organism>
<comment type="caution">
    <text evidence="2">The sequence shown here is derived from an EMBL/GenBank/DDBJ whole genome shotgun (WGS) entry which is preliminary data.</text>
</comment>
<protein>
    <recommendedName>
        <fullName evidence="4">Secreted protein</fullName>
    </recommendedName>
</protein>
<dbReference type="AlphaFoldDB" id="A0AAX6EQG9"/>
<evidence type="ECO:0008006" key="4">
    <source>
        <dbReference type="Google" id="ProtNLM"/>
    </source>
</evidence>
<reference evidence="2" key="1">
    <citation type="journal article" date="2023" name="GigaByte">
        <title>Genome assembly of the bearded iris, Iris pallida Lam.</title>
        <authorList>
            <person name="Bruccoleri R.E."/>
            <person name="Oakeley E.J."/>
            <person name="Faust A.M.E."/>
            <person name="Altorfer M."/>
            <person name="Dessus-Babus S."/>
            <person name="Burckhardt D."/>
            <person name="Oertli M."/>
            <person name="Naumann U."/>
            <person name="Petersen F."/>
            <person name="Wong J."/>
        </authorList>
    </citation>
    <scope>NUCLEOTIDE SEQUENCE</scope>
    <source>
        <strain evidence="2">GSM-AAB239-AS_SAM_17_03QT</strain>
    </source>
</reference>
<feature type="chain" id="PRO_5043791753" description="Secreted protein" evidence="1">
    <location>
        <begin position="23"/>
        <end position="62"/>
    </location>
</feature>
<name>A0AAX6EQG9_IRIPA</name>
<evidence type="ECO:0000313" key="2">
    <source>
        <dbReference type="EMBL" id="KAJ6806324.1"/>
    </source>
</evidence>
<gene>
    <name evidence="2" type="ORF">M6B38_175985</name>
</gene>
<reference evidence="2" key="2">
    <citation type="submission" date="2023-04" db="EMBL/GenBank/DDBJ databases">
        <authorList>
            <person name="Bruccoleri R.E."/>
            <person name="Oakeley E.J."/>
            <person name="Faust A.-M."/>
            <person name="Dessus-Babus S."/>
            <person name="Altorfer M."/>
            <person name="Burckhardt D."/>
            <person name="Oertli M."/>
            <person name="Naumann U."/>
            <person name="Petersen F."/>
            <person name="Wong J."/>
        </authorList>
    </citation>
    <scope>NUCLEOTIDE SEQUENCE</scope>
    <source>
        <strain evidence="2">GSM-AAB239-AS_SAM_17_03QT</strain>
        <tissue evidence="2">Leaf</tissue>
    </source>
</reference>
<evidence type="ECO:0000256" key="1">
    <source>
        <dbReference type="SAM" id="SignalP"/>
    </source>
</evidence>
<feature type="signal peptide" evidence="1">
    <location>
        <begin position="1"/>
        <end position="22"/>
    </location>
</feature>